<protein>
    <recommendedName>
        <fullName evidence="5">Pyridoxine/pyridoxamine 5'-phosphate oxidase</fullName>
        <ecNumber evidence="5">1.4.3.5</ecNumber>
    </recommendedName>
    <alternativeName>
        <fullName evidence="5">PNP/PMP oxidase</fullName>
        <shortName evidence="5">PNPOx</shortName>
    </alternativeName>
    <alternativeName>
        <fullName evidence="5">Pyridoxal 5'-phosphate synthase</fullName>
    </alternativeName>
</protein>
<comment type="caution">
    <text evidence="5">Lacks conserved residue(s) required for the propagation of feature annotation.</text>
</comment>
<dbReference type="UniPathway" id="UPA01068">
    <property type="reaction ID" value="UER00304"/>
</dbReference>
<dbReference type="InterPro" id="IPR019740">
    <property type="entry name" value="Pyridox_Oxase_CS"/>
</dbReference>
<keyword evidence="11" id="KW-1185">Reference proteome</keyword>
<dbReference type="EMBL" id="JMSZ01000016">
    <property type="protein sequence ID" value="KDE40541.1"/>
    <property type="molecule type" value="Genomic_DNA"/>
</dbReference>
<evidence type="ECO:0000256" key="7">
    <source>
        <dbReference type="PIRSR" id="PIRSR000190-2"/>
    </source>
</evidence>
<feature type="binding site" evidence="5 6">
    <location>
        <begin position="195"/>
        <end position="197"/>
    </location>
    <ligand>
        <name>substrate</name>
    </ligand>
</feature>
<comment type="catalytic activity">
    <reaction evidence="5">
        <text>pyridoxamine 5'-phosphate + O2 + H2O = pyridoxal 5'-phosphate + H2O2 + NH4(+)</text>
        <dbReference type="Rhea" id="RHEA:15817"/>
        <dbReference type="ChEBI" id="CHEBI:15377"/>
        <dbReference type="ChEBI" id="CHEBI:15379"/>
        <dbReference type="ChEBI" id="CHEBI:16240"/>
        <dbReference type="ChEBI" id="CHEBI:28938"/>
        <dbReference type="ChEBI" id="CHEBI:58451"/>
        <dbReference type="ChEBI" id="CHEBI:597326"/>
        <dbReference type="EC" id="1.4.3.5"/>
    </reaction>
</comment>
<feature type="domain" description="Pyridoxine 5'-phosphate oxidase dimerisation C-terminal" evidence="9">
    <location>
        <begin position="176"/>
        <end position="217"/>
    </location>
</feature>
<feature type="binding site" evidence="5 7">
    <location>
        <position position="87"/>
    </location>
    <ligand>
        <name>FMN</name>
        <dbReference type="ChEBI" id="CHEBI:58210"/>
    </ligand>
</feature>
<comment type="caution">
    <text evidence="10">The sequence shown here is derived from an EMBL/GenBank/DDBJ whole genome shotgun (WGS) entry which is preliminary data.</text>
</comment>
<dbReference type="NCBIfam" id="NF004231">
    <property type="entry name" value="PRK05679.1"/>
    <property type="match status" value="1"/>
</dbReference>
<feature type="binding site" evidence="5 7">
    <location>
        <begin position="144"/>
        <end position="145"/>
    </location>
    <ligand>
        <name>FMN</name>
        <dbReference type="ChEBI" id="CHEBI:58210"/>
    </ligand>
</feature>
<feature type="binding site" evidence="5 7">
    <location>
        <begin position="80"/>
        <end position="81"/>
    </location>
    <ligand>
        <name>FMN</name>
        <dbReference type="ChEBI" id="CHEBI:58210"/>
    </ligand>
</feature>
<dbReference type="Proteomes" id="UP000027318">
    <property type="component" value="Unassembled WGS sequence"/>
</dbReference>
<dbReference type="OrthoDB" id="9780392at2"/>
<comment type="cofactor">
    <cofactor evidence="5 7">
        <name>FMN</name>
        <dbReference type="ChEBI" id="CHEBI:58210"/>
    </cofactor>
    <text evidence="5 7">Binds 1 FMN per subunit.</text>
</comment>
<dbReference type="PATRIC" id="fig|267850.7.peg.1127"/>
<dbReference type="Pfam" id="PF10590">
    <property type="entry name" value="PNP_phzG_C"/>
    <property type="match status" value="1"/>
</dbReference>
<evidence type="ECO:0000256" key="3">
    <source>
        <dbReference type="ARBA" id="ARBA00022643"/>
    </source>
</evidence>
<dbReference type="NCBIfam" id="TIGR00558">
    <property type="entry name" value="pdxH"/>
    <property type="match status" value="1"/>
</dbReference>
<proteinExistence type="inferred from homology"/>
<comment type="subunit">
    <text evidence="5">Homodimer.</text>
</comment>
<dbReference type="HAMAP" id="MF_01629">
    <property type="entry name" value="PdxH"/>
    <property type="match status" value="1"/>
</dbReference>
<dbReference type="InterPro" id="IPR019576">
    <property type="entry name" value="Pyridoxamine_oxidase_dimer_C"/>
</dbReference>
<dbReference type="PANTHER" id="PTHR10851">
    <property type="entry name" value="PYRIDOXINE-5-PHOSPHATE OXIDASE"/>
    <property type="match status" value="1"/>
</dbReference>
<feature type="binding site" evidence="5 6">
    <location>
        <position position="131"/>
    </location>
    <ligand>
        <name>substrate</name>
    </ligand>
</feature>
<keyword evidence="3 5" id="KW-0288">FMN</keyword>
<comment type="function">
    <text evidence="5">Catalyzes the oxidation of either pyridoxine 5'-phosphate (PNP) or pyridoxamine 5'-phosphate (PMP) into pyridoxal 5'-phosphate (PLP).</text>
</comment>
<feature type="domain" description="Pyridoxamine 5'-phosphate oxidase N-terminal" evidence="8">
    <location>
        <begin position="38"/>
        <end position="164"/>
    </location>
</feature>
<keyword evidence="4 5" id="KW-0560">Oxidoreductase</keyword>
<dbReference type="STRING" id="267850.ADINL_1133"/>
<dbReference type="PANTHER" id="PTHR10851:SF0">
    <property type="entry name" value="PYRIDOXINE-5'-PHOSPHATE OXIDASE"/>
    <property type="match status" value="1"/>
</dbReference>
<comment type="pathway">
    <text evidence="5">Cofactor metabolism; pyridoxal 5'-phosphate salvage; pyridoxal 5'-phosphate from pyridoxine 5'-phosphate: step 1/1.</text>
</comment>
<name>A0A063Y716_9GAMM</name>
<dbReference type="InterPro" id="IPR011576">
    <property type="entry name" value="Pyridox_Oxase_N"/>
</dbReference>
<reference evidence="10 11" key="1">
    <citation type="journal article" date="2005" name="Int. J. Syst. Evol. Microbiol.">
        <title>Nitrincola lacisaponensis gen. nov., sp. nov., a novel alkaliphilic bacterium isolated from an alkaline, saline lake.</title>
        <authorList>
            <person name="Dimitriu P.A."/>
            <person name="Shukla S.K."/>
            <person name="Conradt J."/>
            <person name="Marquez M.C."/>
            <person name="Ventosa A."/>
            <person name="Maglia A."/>
            <person name="Peyton B.M."/>
            <person name="Pinkart H.C."/>
            <person name="Mormile M.R."/>
        </authorList>
    </citation>
    <scope>NUCLEOTIDE SEQUENCE [LARGE SCALE GENOMIC DNA]</scope>
    <source>
        <strain evidence="10 11">4CA</strain>
    </source>
</reference>
<dbReference type="AlphaFoldDB" id="A0A063Y716"/>
<dbReference type="SUPFAM" id="SSF50475">
    <property type="entry name" value="FMN-binding split barrel"/>
    <property type="match status" value="1"/>
</dbReference>
<evidence type="ECO:0000256" key="2">
    <source>
        <dbReference type="ARBA" id="ARBA00022630"/>
    </source>
</evidence>
<dbReference type="InterPro" id="IPR012349">
    <property type="entry name" value="Split_barrel_FMN-bd"/>
</dbReference>
<feature type="binding site" evidence="5 7">
    <location>
        <position position="199"/>
    </location>
    <ligand>
        <name>FMN</name>
        <dbReference type="ChEBI" id="CHEBI:58210"/>
    </ligand>
</feature>
<dbReference type="EC" id="1.4.3.5" evidence="5"/>
<evidence type="ECO:0000256" key="5">
    <source>
        <dbReference type="HAMAP-Rule" id="MF_01629"/>
    </source>
</evidence>
<dbReference type="Pfam" id="PF01243">
    <property type="entry name" value="PNPOx_N"/>
    <property type="match status" value="1"/>
</dbReference>
<keyword evidence="5" id="KW-0664">Pyridoxine biosynthesis</keyword>
<feature type="binding site" evidence="5 7">
    <location>
        <position position="109"/>
    </location>
    <ligand>
        <name>FMN</name>
        <dbReference type="ChEBI" id="CHEBI:58210"/>
    </ligand>
</feature>
<feature type="binding site" evidence="6">
    <location>
        <begin position="12"/>
        <end position="15"/>
    </location>
    <ligand>
        <name>substrate</name>
    </ligand>
</feature>
<comment type="similarity">
    <text evidence="1 5">Belongs to the pyridoxamine 5'-phosphate oxidase family.</text>
</comment>
<evidence type="ECO:0000256" key="4">
    <source>
        <dbReference type="ARBA" id="ARBA00023002"/>
    </source>
</evidence>
<feature type="binding site" evidence="5 6">
    <location>
        <position position="127"/>
    </location>
    <ligand>
        <name>substrate</name>
    </ligand>
</feature>
<dbReference type="RefSeq" id="WP_036544751.1">
    <property type="nucleotide sequence ID" value="NZ_JBKBNO010000001.1"/>
</dbReference>
<gene>
    <name evidence="5" type="primary">pdxH</name>
    <name evidence="10" type="ORF">ADINL_1133</name>
</gene>
<dbReference type="PROSITE" id="PS01064">
    <property type="entry name" value="PYRIDOX_OXIDASE"/>
    <property type="match status" value="1"/>
</dbReference>
<keyword evidence="2 5" id="KW-0285">Flavoprotein</keyword>
<feature type="binding site" evidence="5 7">
    <location>
        <begin position="65"/>
        <end position="70"/>
    </location>
    <ligand>
        <name>FMN</name>
        <dbReference type="ChEBI" id="CHEBI:58210"/>
    </ligand>
</feature>
<evidence type="ECO:0000313" key="10">
    <source>
        <dbReference type="EMBL" id="KDE40541.1"/>
    </source>
</evidence>
<evidence type="ECO:0000256" key="1">
    <source>
        <dbReference type="ARBA" id="ARBA00007301"/>
    </source>
</evidence>
<feature type="binding site" evidence="5 7">
    <location>
        <position position="189"/>
    </location>
    <ligand>
        <name>FMN</name>
        <dbReference type="ChEBI" id="CHEBI:58210"/>
    </ligand>
</feature>
<comment type="catalytic activity">
    <reaction evidence="5">
        <text>pyridoxine 5'-phosphate + O2 = pyridoxal 5'-phosphate + H2O2</text>
        <dbReference type="Rhea" id="RHEA:15149"/>
        <dbReference type="ChEBI" id="CHEBI:15379"/>
        <dbReference type="ChEBI" id="CHEBI:16240"/>
        <dbReference type="ChEBI" id="CHEBI:58589"/>
        <dbReference type="ChEBI" id="CHEBI:597326"/>
        <dbReference type="EC" id="1.4.3.5"/>
    </reaction>
</comment>
<evidence type="ECO:0000256" key="6">
    <source>
        <dbReference type="PIRSR" id="PIRSR000190-1"/>
    </source>
</evidence>
<evidence type="ECO:0000313" key="11">
    <source>
        <dbReference type="Proteomes" id="UP000027318"/>
    </source>
</evidence>
<feature type="binding site" evidence="5 6">
    <location>
        <position position="70"/>
    </location>
    <ligand>
        <name>substrate</name>
    </ligand>
</feature>
<dbReference type="GO" id="GO:0004733">
    <property type="term" value="F:pyridoxamine phosphate oxidase activity"/>
    <property type="evidence" value="ECO:0007669"/>
    <property type="project" value="UniProtKB-UniRule"/>
</dbReference>
<evidence type="ECO:0000259" key="8">
    <source>
        <dbReference type="Pfam" id="PF01243"/>
    </source>
</evidence>
<dbReference type="PIRSF" id="PIRSF000190">
    <property type="entry name" value="Pyd_amn-ph_oxd"/>
    <property type="match status" value="1"/>
</dbReference>
<comment type="pathway">
    <text evidence="5">Cofactor metabolism; pyridoxal 5'-phosphate salvage; pyridoxal 5'-phosphate from pyridoxamine 5'-phosphate: step 1/1.</text>
</comment>
<dbReference type="GO" id="GO:0008615">
    <property type="term" value="P:pyridoxine biosynthetic process"/>
    <property type="evidence" value="ECO:0007669"/>
    <property type="project" value="UniProtKB-UniRule"/>
</dbReference>
<dbReference type="InterPro" id="IPR000659">
    <property type="entry name" value="Pyridox_Oxase"/>
</dbReference>
<feature type="binding site" evidence="5 6">
    <location>
        <position position="135"/>
    </location>
    <ligand>
        <name>substrate</name>
    </ligand>
</feature>
<organism evidence="10 11">
    <name type="scientific">Nitrincola lacisaponensis</name>
    <dbReference type="NCBI Taxonomy" id="267850"/>
    <lineage>
        <taxon>Bacteria</taxon>
        <taxon>Pseudomonadati</taxon>
        <taxon>Pseudomonadota</taxon>
        <taxon>Gammaproteobacteria</taxon>
        <taxon>Oceanospirillales</taxon>
        <taxon>Oceanospirillaceae</taxon>
        <taxon>Nitrincola</taxon>
    </lineage>
</organism>
<dbReference type="Gene3D" id="2.30.110.10">
    <property type="entry name" value="Electron Transport, Fmn-binding Protein, Chain A"/>
    <property type="match status" value="1"/>
</dbReference>
<dbReference type="GO" id="GO:0010181">
    <property type="term" value="F:FMN binding"/>
    <property type="evidence" value="ECO:0007669"/>
    <property type="project" value="UniProtKB-UniRule"/>
</dbReference>
<sequence>MSQDKVDLSSLRREYVVGDLNREDLQDNPVDQFGIWFEQALHAYADEATAMTLATADTEGMPSARIVLLKQYDAQGFSWFTDYRSEKGAHLAQNPQAELLFYWSGQSRQVRIRGQVEKLPAEAGQAYFQQRPAGSRLSAAVSCQSHPVESRAVLEAAIEALRAQFPEGDVACPPQWGGYRLRPQRFEFWQGRPSRLHDRFIYQLNDSGQWTIQRLQP</sequence>
<accession>A0A063Y716</accession>
<evidence type="ECO:0000259" key="9">
    <source>
        <dbReference type="Pfam" id="PF10590"/>
    </source>
</evidence>